<sequence>MNLKLTLFIGALLVALAGFSQGSMEYTDGMKVKLNDAGTKYFRIISWAQFWTQYSDLETVNAAGNEESQFDFSIRRARVLMYAQVTDKFLILTHFGLNSQNAQNMSPTGLGANSQLFFHDVWGQWSLTKDHAVGGGLHYWNGISRLNNQSTLNMLTLDNNRQSWASIGLSDQFARHMGVYFKGKFNRFQYRLSINESIENSLDVTLDNAPGVDQAVYRGREFLGGKESGKNFAGYFDYHFLDQESNFLPYKVGSYLGGKKVFNVGAGFFYHPNGSIALDNSGGIRAEDVSVFAVDAFYDAPIGDQGAAITAYATFQSNDYGTNYALGSTYTTGSMFYSHIGYLLPSENANLKFQPYASFNTRSIDAIDDNASRLGIGGNLYLSGHHSKISLEYSRDQVGDLDAINTFTLQAMIYL</sequence>
<evidence type="ECO:0008006" key="4">
    <source>
        <dbReference type="Google" id="ProtNLM"/>
    </source>
</evidence>
<reference evidence="2 3" key="1">
    <citation type="submission" date="2016-11" db="EMBL/GenBank/DDBJ databases">
        <title>Trade-off between light-utilization and light-protection in marine flavobacteria.</title>
        <authorList>
            <person name="Kumagai Y."/>
        </authorList>
    </citation>
    <scope>NUCLEOTIDE SEQUENCE [LARGE SCALE GENOMIC DNA]</scope>
    <source>
        <strain evidence="2 3">JCM 13191</strain>
    </source>
</reference>
<dbReference type="AlphaFoldDB" id="A0A1W6MH21"/>
<dbReference type="OrthoDB" id="9771991at2"/>
<evidence type="ECO:0000313" key="2">
    <source>
        <dbReference type="EMBL" id="ARN76877.1"/>
    </source>
</evidence>
<gene>
    <name evidence="2" type="ORF">BST97_02040</name>
</gene>
<accession>A0A1W6MH21</accession>
<keyword evidence="1" id="KW-0732">Signal</keyword>
<feature type="signal peptide" evidence="1">
    <location>
        <begin position="1"/>
        <end position="22"/>
    </location>
</feature>
<organism evidence="2 3">
    <name type="scientific">Nonlabens spongiae</name>
    <dbReference type="NCBI Taxonomy" id="331648"/>
    <lineage>
        <taxon>Bacteria</taxon>
        <taxon>Pseudomonadati</taxon>
        <taxon>Bacteroidota</taxon>
        <taxon>Flavobacteriia</taxon>
        <taxon>Flavobacteriales</taxon>
        <taxon>Flavobacteriaceae</taxon>
        <taxon>Nonlabens</taxon>
    </lineage>
</organism>
<dbReference type="STRING" id="331648.BST97_02040"/>
<evidence type="ECO:0000313" key="3">
    <source>
        <dbReference type="Proteomes" id="UP000193431"/>
    </source>
</evidence>
<proteinExistence type="predicted"/>
<evidence type="ECO:0000256" key="1">
    <source>
        <dbReference type="SAM" id="SignalP"/>
    </source>
</evidence>
<feature type="chain" id="PRO_5012258536" description="Porin" evidence="1">
    <location>
        <begin position="23"/>
        <end position="415"/>
    </location>
</feature>
<protein>
    <recommendedName>
        <fullName evidence="4">Porin</fullName>
    </recommendedName>
</protein>
<name>A0A1W6MH21_9FLAO</name>
<dbReference type="EMBL" id="CP019344">
    <property type="protein sequence ID" value="ARN76877.1"/>
    <property type="molecule type" value="Genomic_DNA"/>
</dbReference>
<dbReference type="RefSeq" id="WP_085765677.1">
    <property type="nucleotide sequence ID" value="NZ_CP019344.1"/>
</dbReference>
<dbReference type="Proteomes" id="UP000193431">
    <property type="component" value="Chromosome"/>
</dbReference>
<keyword evidence="3" id="KW-1185">Reference proteome</keyword>